<evidence type="ECO:0000313" key="2">
    <source>
        <dbReference type="EMBL" id="MFD1647039.1"/>
    </source>
</evidence>
<dbReference type="RefSeq" id="WP_256400895.1">
    <property type="nucleotide sequence ID" value="NZ_JANHJR010000003.1"/>
</dbReference>
<dbReference type="InterPro" id="IPR006311">
    <property type="entry name" value="TAT_signal"/>
</dbReference>
<dbReference type="Proteomes" id="UP001597034">
    <property type="component" value="Unassembled WGS sequence"/>
</dbReference>
<name>A0ABD6DP65_9EURY</name>
<dbReference type="AlphaFoldDB" id="A0ABD6DP65"/>
<accession>A0ABD6DP65</accession>
<gene>
    <name evidence="2" type="ORF">ACFSBL_15215</name>
</gene>
<reference evidence="2 3" key="1">
    <citation type="journal article" date="2019" name="Int. J. Syst. Evol. Microbiol.">
        <title>The Global Catalogue of Microorganisms (GCM) 10K type strain sequencing project: providing services to taxonomists for standard genome sequencing and annotation.</title>
        <authorList>
            <consortium name="The Broad Institute Genomics Platform"/>
            <consortium name="The Broad Institute Genome Sequencing Center for Infectious Disease"/>
            <person name="Wu L."/>
            <person name="Ma J."/>
        </authorList>
    </citation>
    <scope>NUCLEOTIDE SEQUENCE [LARGE SCALE GENOMIC DNA]</scope>
    <source>
        <strain evidence="2 3">CGMCC 1.10390</strain>
    </source>
</reference>
<sequence length="299" mass="32292">MGHDEPTSGPETSRRSILRTVGAGTAGSLLLTGTSLASSEAVSVREAGIADEFNDHVANARMDEAFALLEAHNVAHEKVTDSLSVHQEPDYYDDSVSTNDWYQKDGTDVTFYTSVWDESSDEYAIGLSWGLERPDWYGDPDGPTPVDVPVLAFEQDIFGYVDDSAILSGKLQNYSGTNSVDGKTDLLSEPGSPEPDAPANGLVAEFHDAYSEDRDGNGTPDWFPVGIGAVQIRVTKQNTGTTGIVAGLYTHTWSIFDVANWDILANTSITIPGTGISVGVPWSSDKWELPNQDNRDQNL</sequence>
<protein>
    <recommendedName>
        <fullName evidence="4">Tat (Twin-arginine translocation) pathway signal sequence</fullName>
    </recommendedName>
</protein>
<keyword evidence="3" id="KW-1185">Reference proteome</keyword>
<organism evidence="2 3">
    <name type="scientific">Haloarchaeobius litoreus</name>
    <dbReference type="NCBI Taxonomy" id="755306"/>
    <lineage>
        <taxon>Archaea</taxon>
        <taxon>Methanobacteriati</taxon>
        <taxon>Methanobacteriota</taxon>
        <taxon>Stenosarchaea group</taxon>
        <taxon>Halobacteria</taxon>
        <taxon>Halobacteriales</taxon>
        <taxon>Halorubellaceae</taxon>
        <taxon>Haloarchaeobius</taxon>
    </lineage>
</organism>
<comment type="caution">
    <text evidence="2">The sequence shown here is derived from an EMBL/GenBank/DDBJ whole genome shotgun (WGS) entry which is preliminary data.</text>
</comment>
<proteinExistence type="predicted"/>
<dbReference type="PROSITE" id="PS51318">
    <property type="entry name" value="TAT"/>
    <property type="match status" value="1"/>
</dbReference>
<evidence type="ECO:0008006" key="4">
    <source>
        <dbReference type="Google" id="ProtNLM"/>
    </source>
</evidence>
<dbReference type="EMBL" id="JBHUDO010000003">
    <property type="protein sequence ID" value="MFD1647039.1"/>
    <property type="molecule type" value="Genomic_DNA"/>
</dbReference>
<evidence type="ECO:0000313" key="3">
    <source>
        <dbReference type="Proteomes" id="UP001597034"/>
    </source>
</evidence>
<evidence type="ECO:0000256" key="1">
    <source>
        <dbReference type="SAM" id="MobiDB-lite"/>
    </source>
</evidence>
<feature type="region of interest" description="Disordered" evidence="1">
    <location>
        <begin position="181"/>
        <end position="200"/>
    </location>
</feature>